<reference evidence="10 11" key="3">
    <citation type="journal article" date="2017" name="G3 (Bethesda)">
        <title>Comparative analysis highlights variable genome content of wheat rusts and divergence of the mating loci.</title>
        <authorList>
            <person name="Cuomo C.A."/>
            <person name="Bakkeren G."/>
            <person name="Khalil H.B."/>
            <person name="Panwar V."/>
            <person name="Joly D."/>
            <person name="Linning R."/>
            <person name="Sakthikumar S."/>
            <person name="Song X."/>
            <person name="Adiconis X."/>
            <person name="Fan L."/>
            <person name="Goldberg J.M."/>
            <person name="Levin J.Z."/>
            <person name="Young S."/>
            <person name="Zeng Q."/>
            <person name="Anikster Y."/>
            <person name="Bruce M."/>
            <person name="Wang M."/>
            <person name="Yin C."/>
            <person name="McCallum B."/>
            <person name="Szabo L.J."/>
            <person name="Hulbert S."/>
            <person name="Chen X."/>
            <person name="Fellers J.P."/>
        </authorList>
    </citation>
    <scope>NUCLEOTIDE SEQUENCE</scope>
    <source>
        <strain evidence="11">Isolate 1-1 / race 1 (BBBD)</strain>
        <strain evidence="10">isolate 1-1 / race 1 (BBBD)</strain>
    </source>
</reference>
<evidence type="ECO:0000256" key="3">
    <source>
        <dbReference type="ARBA" id="ARBA00022618"/>
    </source>
</evidence>
<dbReference type="GO" id="GO:0010971">
    <property type="term" value="P:positive regulation of G2/M transition of mitotic cell cycle"/>
    <property type="evidence" value="ECO:0007669"/>
    <property type="project" value="TreeGrafter"/>
</dbReference>
<feature type="region of interest" description="Disordered" evidence="7">
    <location>
        <begin position="268"/>
        <end position="287"/>
    </location>
</feature>
<dbReference type="EnsemblFungi" id="PTTG_03404-t43_1">
    <property type="protein sequence ID" value="PTTG_03404-t43_1-p1"/>
    <property type="gene ID" value="PTTG_03404"/>
</dbReference>
<evidence type="ECO:0000256" key="5">
    <source>
        <dbReference type="ARBA" id="ARBA00022912"/>
    </source>
</evidence>
<reference evidence="9" key="2">
    <citation type="submission" date="2016-05" db="EMBL/GenBank/DDBJ databases">
        <title>Comparative analysis highlights variable genome content of wheat rusts and divergence of the mating loci.</title>
        <authorList>
            <person name="Cuomo C.A."/>
            <person name="Bakkeren G."/>
            <person name="Szabo L."/>
            <person name="Khalil H."/>
            <person name="Joly D."/>
            <person name="Goldberg J."/>
            <person name="Young S."/>
            <person name="Zeng Q."/>
            <person name="Fellers J."/>
        </authorList>
    </citation>
    <scope>NUCLEOTIDE SEQUENCE [LARGE SCALE GENOMIC DNA]</scope>
    <source>
        <strain evidence="9">1-1 BBBD Race 1</strain>
    </source>
</reference>
<dbReference type="Gene3D" id="3.40.250.10">
    <property type="entry name" value="Rhodanese-like domain"/>
    <property type="match status" value="1"/>
</dbReference>
<feature type="region of interest" description="Disordered" evidence="7">
    <location>
        <begin position="117"/>
        <end position="149"/>
    </location>
</feature>
<proteinExistence type="inferred from homology"/>
<dbReference type="GO" id="GO:0000086">
    <property type="term" value="P:G2/M transition of mitotic cell cycle"/>
    <property type="evidence" value="ECO:0007669"/>
    <property type="project" value="TreeGrafter"/>
</dbReference>
<keyword evidence="6" id="KW-0131">Cell cycle</keyword>
<dbReference type="AlphaFoldDB" id="A0A0C4ERI5"/>
<evidence type="ECO:0000256" key="4">
    <source>
        <dbReference type="ARBA" id="ARBA00022801"/>
    </source>
</evidence>
<feature type="domain" description="Rhodanese" evidence="8">
    <location>
        <begin position="225"/>
        <end position="308"/>
    </location>
</feature>
<dbReference type="GO" id="GO:0051301">
    <property type="term" value="P:cell division"/>
    <property type="evidence" value="ECO:0007669"/>
    <property type="project" value="UniProtKB-KW"/>
</dbReference>
<evidence type="ECO:0000313" key="11">
    <source>
        <dbReference type="Proteomes" id="UP000005240"/>
    </source>
</evidence>
<dbReference type="EC" id="3.1.3.48" evidence="2"/>
<evidence type="ECO:0000256" key="2">
    <source>
        <dbReference type="ARBA" id="ARBA00013064"/>
    </source>
</evidence>
<dbReference type="GO" id="GO:0005634">
    <property type="term" value="C:nucleus"/>
    <property type="evidence" value="ECO:0007669"/>
    <property type="project" value="TreeGrafter"/>
</dbReference>
<dbReference type="InterPro" id="IPR036873">
    <property type="entry name" value="Rhodanese-like_dom_sf"/>
</dbReference>
<feature type="region of interest" description="Disordered" evidence="7">
    <location>
        <begin position="27"/>
        <end position="52"/>
    </location>
</feature>
<dbReference type="PROSITE" id="PS50206">
    <property type="entry name" value="RHODANESE_3"/>
    <property type="match status" value="1"/>
</dbReference>
<feature type="compositionally biased region" description="Polar residues" evidence="7">
    <location>
        <begin position="27"/>
        <end position="40"/>
    </location>
</feature>
<dbReference type="Pfam" id="PF00581">
    <property type="entry name" value="Rhodanese"/>
    <property type="match status" value="1"/>
</dbReference>
<dbReference type="PANTHER" id="PTHR10828:SF17">
    <property type="entry name" value="PROTEIN-TYROSINE-PHOSPHATASE"/>
    <property type="match status" value="1"/>
</dbReference>
<dbReference type="GO" id="GO:0005737">
    <property type="term" value="C:cytoplasm"/>
    <property type="evidence" value="ECO:0007669"/>
    <property type="project" value="TreeGrafter"/>
</dbReference>
<evidence type="ECO:0000256" key="7">
    <source>
        <dbReference type="SAM" id="MobiDB-lite"/>
    </source>
</evidence>
<dbReference type="Proteomes" id="UP000005240">
    <property type="component" value="Unassembled WGS sequence"/>
</dbReference>
<evidence type="ECO:0000259" key="8">
    <source>
        <dbReference type="PROSITE" id="PS50206"/>
    </source>
</evidence>
<accession>A0A0C4ERI5</accession>
<keyword evidence="5" id="KW-0904">Protein phosphatase</keyword>
<reference evidence="9" key="1">
    <citation type="submission" date="2009-11" db="EMBL/GenBank/DDBJ databases">
        <authorList>
            <consortium name="The Broad Institute Genome Sequencing Platform"/>
            <person name="Ward D."/>
            <person name="Feldgarden M."/>
            <person name="Earl A."/>
            <person name="Young S.K."/>
            <person name="Zeng Q."/>
            <person name="Koehrsen M."/>
            <person name="Alvarado L."/>
            <person name="Berlin A."/>
            <person name="Bochicchio J."/>
            <person name="Borenstein D."/>
            <person name="Chapman S.B."/>
            <person name="Chen Z."/>
            <person name="Engels R."/>
            <person name="Freedman E."/>
            <person name="Gellesch M."/>
            <person name="Goldberg J."/>
            <person name="Griggs A."/>
            <person name="Gujja S."/>
            <person name="Heilman E."/>
            <person name="Heiman D."/>
            <person name="Hepburn T."/>
            <person name="Howarth C."/>
            <person name="Jen D."/>
            <person name="Larson L."/>
            <person name="Lewis B."/>
            <person name="Mehta T."/>
            <person name="Park D."/>
            <person name="Pearson M."/>
            <person name="Roberts A."/>
            <person name="Saif S."/>
            <person name="Shea T."/>
            <person name="Shenoy N."/>
            <person name="Sisk P."/>
            <person name="Stolte C."/>
            <person name="Sykes S."/>
            <person name="Thomson T."/>
            <person name="Walk T."/>
            <person name="White J."/>
            <person name="Yandava C."/>
            <person name="Izard J."/>
            <person name="Baranova O.V."/>
            <person name="Blanton J.M."/>
            <person name="Tanner A.C."/>
            <person name="Dewhirst F.E."/>
            <person name="Haas B."/>
            <person name="Nusbaum C."/>
            <person name="Birren B."/>
        </authorList>
    </citation>
    <scope>NUCLEOTIDE SEQUENCE [LARGE SCALE GENOMIC DNA]</scope>
    <source>
        <strain evidence="9">1-1 BBBD Race 1</strain>
    </source>
</reference>
<keyword evidence="4" id="KW-0378">Hydrolase</keyword>
<dbReference type="EMBL" id="ADAS02000021">
    <property type="protein sequence ID" value="OAV96161.1"/>
    <property type="molecule type" value="Genomic_DNA"/>
</dbReference>
<gene>
    <name evidence="9" type="ORF">PTTG_03404</name>
</gene>
<dbReference type="PANTHER" id="PTHR10828">
    <property type="entry name" value="M-PHASE INDUCER PHOSPHATASE DUAL SPECIFICITY PHOSPHATASE CDC25"/>
    <property type="match status" value="1"/>
</dbReference>
<evidence type="ECO:0000313" key="9">
    <source>
        <dbReference type="EMBL" id="OAV96161.1"/>
    </source>
</evidence>
<evidence type="ECO:0000313" key="10">
    <source>
        <dbReference type="EnsemblFungi" id="PTTG_03404-t43_1-p1"/>
    </source>
</evidence>
<dbReference type="SUPFAM" id="SSF52821">
    <property type="entry name" value="Rhodanese/Cell cycle control phosphatase"/>
    <property type="match status" value="1"/>
</dbReference>
<dbReference type="InterPro" id="IPR000751">
    <property type="entry name" value="MPI_Phosphatase"/>
</dbReference>
<keyword evidence="3" id="KW-0132">Cell division</keyword>
<name>A0A0C4ERI5_PUCT1</name>
<dbReference type="VEuPathDB" id="FungiDB:PTTG_03404"/>
<comment type="similarity">
    <text evidence="1">Belongs to the MPI phosphatase family.</text>
</comment>
<evidence type="ECO:0000256" key="6">
    <source>
        <dbReference type="ARBA" id="ARBA00023306"/>
    </source>
</evidence>
<dbReference type="STRING" id="630390.A0A0C4ERI5"/>
<organism evidence="9">
    <name type="scientific">Puccinia triticina (isolate 1-1 / race 1 (BBBD))</name>
    <name type="common">Brown leaf rust fungus</name>
    <dbReference type="NCBI Taxonomy" id="630390"/>
    <lineage>
        <taxon>Eukaryota</taxon>
        <taxon>Fungi</taxon>
        <taxon>Dikarya</taxon>
        <taxon>Basidiomycota</taxon>
        <taxon>Pucciniomycotina</taxon>
        <taxon>Pucciniomycetes</taxon>
        <taxon>Pucciniales</taxon>
        <taxon>Pucciniaceae</taxon>
        <taxon>Puccinia</taxon>
    </lineage>
</organism>
<evidence type="ECO:0000256" key="1">
    <source>
        <dbReference type="ARBA" id="ARBA00011065"/>
    </source>
</evidence>
<reference evidence="10" key="4">
    <citation type="submission" date="2025-05" db="UniProtKB">
        <authorList>
            <consortium name="EnsemblFungi"/>
        </authorList>
    </citation>
    <scope>IDENTIFICATION</scope>
    <source>
        <strain evidence="10">isolate 1-1 / race 1 (BBBD)</strain>
    </source>
</reference>
<keyword evidence="11" id="KW-1185">Reference proteome</keyword>
<dbReference type="InterPro" id="IPR001763">
    <property type="entry name" value="Rhodanese-like_dom"/>
</dbReference>
<dbReference type="PRINTS" id="PR00716">
    <property type="entry name" value="MPIPHPHTASE"/>
</dbReference>
<sequence>MGAANRHGTALRRPILGVVQSSATLFSRHQSTSTANTGSNRPRDVFGRPASKSRRAISFAATEGDLNFMLQGDSMVTDPDEDDEESELDISLGFDCSPAARISHKASRPPLVSSTWPKYTESPIRPNRSTSHNDYRLNPARKTSGAGTLTSLAPPTFDITMASQSPKRPLVATLGSNVESPVGMAFSEKERAGKILPCHKVSNDGLMRISPDTMDRLLEGLYDQSISQKIVIDCRFGYEYEGGHIRTAINIQDKKLADNMLLQGEIFRGGKNDVPPPSESGKTDSTGQNKKVVLVFHCEYSAKRAPTV</sequence>
<dbReference type="OrthoDB" id="26523at2759"/>
<protein>
    <recommendedName>
        <fullName evidence="2">protein-tyrosine-phosphatase</fullName>
        <ecNumber evidence="2">3.1.3.48</ecNumber>
    </recommendedName>
</protein>
<dbReference type="GO" id="GO:0110032">
    <property type="term" value="P:positive regulation of G2/MI transition of meiotic cell cycle"/>
    <property type="evidence" value="ECO:0007669"/>
    <property type="project" value="TreeGrafter"/>
</dbReference>
<dbReference type="GO" id="GO:0004725">
    <property type="term" value="F:protein tyrosine phosphatase activity"/>
    <property type="evidence" value="ECO:0007669"/>
    <property type="project" value="UniProtKB-EC"/>
</dbReference>